<dbReference type="InterPro" id="IPR054722">
    <property type="entry name" value="PolX-like_BBD"/>
</dbReference>
<reference evidence="7 8" key="2">
    <citation type="journal article" date="2017" name="Nature">
        <title>The Apostasia genome and the evolution of orchids.</title>
        <authorList>
            <person name="Zhang G.Q."/>
            <person name="Liu K.W."/>
            <person name="Li Z."/>
            <person name="Lohaus R."/>
            <person name="Hsiao Y.Y."/>
            <person name="Niu S.C."/>
            <person name="Wang J.Y."/>
            <person name="Lin Y.C."/>
            <person name="Xu Q."/>
            <person name="Chen L.J."/>
            <person name="Yoshida K."/>
            <person name="Fujiwara S."/>
            <person name="Wang Z.W."/>
            <person name="Zhang Y.Q."/>
            <person name="Mitsuda N."/>
            <person name="Wang M."/>
            <person name="Liu G.H."/>
            <person name="Pecoraro L."/>
            <person name="Huang H.X."/>
            <person name="Xiao X.J."/>
            <person name="Lin M."/>
            <person name="Wu X.Y."/>
            <person name="Wu W.L."/>
            <person name="Chen Y.Y."/>
            <person name="Chang S.B."/>
            <person name="Sakamoto S."/>
            <person name="Ohme-Takagi M."/>
            <person name="Yagi M."/>
            <person name="Zeng S.J."/>
            <person name="Shen C.Y."/>
            <person name="Yeh C.M."/>
            <person name="Luo Y.B."/>
            <person name="Tsai W.C."/>
            <person name="Van de Peer Y."/>
            <person name="Liu Z.J."/>
        </authorList>
    </citation>
    <scope>NUCLEOTIDE SEQUENCE [LARGE SCALE GENOMIC DNA]</scope>
    <source>
        <tissue evidence="7">The whole plant</tissue>
    </source>
</reference>
<feature type="domain" description="Integrase catalytic" evidence="6">
    <location>
        <begin position="504"/>
        <end position="671"/>
    </location>
</feature>
<dbReference type="GO" id="GO:0004190">
    <property type="term" value="F:aspartic-type endopeptidase activity"/>
    <property type="evidence" value="ECO:0007669"/>
    <property type="project" value="UniProtKB-KW"/>
</dbReference>
<feature type="compositionally biased region" description="Polar residues" evidence="5">
    <location>
        <begin position="807"/>
        <end position="829"/>
    </location>
</feature>
<dbReference type="PROSITE" id="PS50994">
    <property type="entry name" value="INTEGRASE"/>
    <property type="match status" value="1"/>
</dbReference>
<dbReference type="Pfam" id="PF22936">
    <property type="entry name" value="Pol_BBD"/>
    <property type="match status" value="1"/>
</dbReference>
<dbReference type="Pfam" id="PF25597">
    <property type="entry name" value="SH3_retrovirus"/>
    <property type="match status" value="1"/>
</dbReference>
<evidence type="ECO:0000256" key="1">
    <source>
        <dbReference type="ARBA" id="ARBA00022670"/>
    </source>
</evidence>
<feature type="region of interest" description="Disordered" evidence="5">
    <location>
        <begin position="239"/>
        <end position="269"/>
    </location>
</feature>
<proteinExistence type="predicted"/>
<dbReference type="Gene3D" id="3.30.420.10">
    <property type="entry name" value="Ribonuclease H-like superfamily/Ribonuclease H"/>
    <property type="match status" value="1"/>
</dbReference>
<dbReference type="Pfam" id="PF13976">
    <property type="entry name" value="gag_pre-integrs"/>
    <property type="match status" value="1"/>
</dbReference>
<evidence type="ECO:0000256" key="3">
    <source>
        <dbReference type="ARBA" id="ARBA00022750"/>
    </source>
</evidence>
<dbReference type="Proteomes" id="UP000233837">
    <property type="component" value="Unassembled WGS sequence"/>
</dbReference>
<dbReference type="InterPro" id="IPR012337">
    <property type="entry name" value="RNaseH-like_sf"/>
</dbReference>
<dbReference type="InterPro" id="IPR036397">
    <property type="entry name" value="RNaseH_sf"/>
</dbReference>
<dbReference type="GO" id="GO:0015074">
    <property type="term" value="P:DNA integration"/>
    <property type="evidence" value="ECO:0007669"/>
    <property type="project" value="InterPro"/>
</dbReference>
<dbReference type="InterPro" id="IPR025724">
    <property type="entry name" value="GAG-pre-integrase_dom"/>
</dbReference>
<dbReference type="InterPro" id="IPR013103">
    <property type="entry name" value="RVT_2"/>
</dbReference>
<evidence type="ECO:0000256" key="5">
    <source>
        <dbReference type="SAM" id="MobiDB-lite"/>
    </source>
</evidence>
<dbReference type="CDD" id="cd09272">
    <property type="entry name" value="RNase_HI_RT_Ty1"/>
    <property type="match status" value="1"/>
</dbReference>
<gene>
    <name evidence="7" type="ORF">MA16_Dca020889</name>
</gene>
<dbReference type="GO" id="GO:0046872">
    <property type="term" value="F:metal ion binding"/>
    <property type="evidence" value="ECO:0007669"/>
    <property type="project" value="UniProtKB-KW"/>
</dbReference>
<dbReference type="PANTHER" id="PTHR42648">
    <property type="entry name" value="TRANSPOSASE, PUTATIVE-RELATED"/>
    <property type="match status" value="1"/>
</dbReference>
<keyword evidence="3" id="KW-0064">Aspartyl protease</keyword>
<dbReference type="Pfam" id="PF14223">
    <property type="entry name" value="Retrotran_gag_2"/>
    <property type="match status" value="1"/>
</dbReference>
<keyword evidence="8" id="KW-1185">Reference proteome</keyword>
<sequence length="1370" mass="154148">MATSITSPPSDQTETATSNCSDTSLNLKFVLTNLKNFVQNSLSTENYSVWRSQIVKICRANGFDLFLDPNAPIPDKTILTSAGISVKNPAYAKWLLIDQNLSAAICATISPPLLPYVLNLDSTSSIWTTLETRFQSTNRSRVIQLKNELHHISLKNSTMLQYLIEIKSIVDKISAAGSNIDPEDVILYILNGLPNSYQSFKTSIRTMLTPLTLDQLYPLLISEEIHLATDAARLTTEADPQHALFANRGRSRRSRGRGYQSENSARNPQNSSPIVCQICLKKGHNASECWHRLNTQYQPRTTKQSNTALLANSHSAHNEWFLDSGASSHMTKSLDNLSIATPYNGSDSITIGDGSSVSIANQGNGLLPTPSRKINLSNILHSPFLNYNLLSISKLTKDNNLAIIFDPSGFRFKDLKTQQIILQGPCREGLYPIQHSANLASNRALHSTTSSIPPWHDWLGHPNQNIIRSIALKNSHLKIDLHKFSCHICNTSKQHKLVFEHSVNKTSSVLDLIHSDVWGPAPMVSNSGFLYYVIFIDDYSRFTWLFPMKQKSEVFNIFVSFKAQVENLTSHKIKRLRTDGGGEYLNKSFNHFLKLHGITHQTSCPYTPEQNGVAERKHRHIVETTRTLLHKASVPYKYWPDTVITSTYLINRMPSPNTHNMSPFELFHKSKPNYDHLRIFGCACFPLISSSLRHKLQPTAKSCIFIGYSDAQKGYKCLDPLNNRIIISRHVTFDEGSFPFAMPQVTHTNKAELISLLLLTPASIGLANQAQNQIIQTTEPSGDIHRPSSTSTLSQSTTISPQIHPPATTTSANTSIHPMVTRQRTGSLKPQSRLNLIHSHMPSMSTADPTSFTEASKNPEWRKAMASEFLALQQQGTWSLVAAPINTSVIGCKWTYRTKLHADGSVARYKARLVAQRNHQEYGLDYYETFSPVAKLPTIRILLTIALYRDWPVHQLDVANAFLHGTLQETIYMKQPKGFEDSTHPTHVCHLHKAIYGLKQAPRQWYNTFTSHLVSMGFQHSVSDPSLLTFIYQSSKIYMLIYVDDILITGDNTELIHNIIHQLNQQFTMKHLGEVHSFPGIEISRKPEQFFLSQKLYAQTILDSVQLGGCNPLANPTCTKLPPKFIAEGLLSDPTTYRRVTGSLQYLTLTRPDISYSVNLLSQHMHQPLDQHIYLLKRLLRYIKGTIEYGIPIIKSNLCLSSFSDADWAGDPVSRKSTSGYCSFLGNTLISWTVKKQTTIARSSTESEYRSLAALTADVIWLRRILNDFGIPQDQPTDIHCDNTSAIALANNPVFHARTKHIEIDHRFVRDHIQQKMIRLIPVSTIDQIADIFTKSLSTPRFQQLRFKLRVIPRPNSLTGDISNTNSNTK</sequence>
<dbReference type="InterPro" id="IPR039537">
    <property type="entry name" value="Retrotran_Ty1/copia-like"/>
</dbReference>
<dbReference type="GO" id="GO:0006508">
    <property type="term" value="P:proteolysis"/>
    <property type="evidence" value="ECO:0007669"/>
    <property type="project" value="UniProtKB-KW"/>
</dbReference>
<dbReference type="Pfam" id="PF00665">
    <property type="entry name" value="rve"/>
    <property type="match status" value="1"/>
</dbReference>
<keyword evidence="4" id="KW-0378">Hydrolase</keyword>
<evidence type="ECO:0000256" key="2">
    <source>
        <dbReference type="ARBA" id="ARBA00022723"/>
    </source>
</evidence>
<evidence type="ECO:0000256" key="4">
    <source>
        <dbReference type="ARBA" id="ARBA00022801"/>
    </source>
</evidence>
<dbReference type="InterPro" id="IPR001584">
    <property type="entry name" value="Integrase_cat-core"/>
</dbReference>
<dbReference type="InterPro" id="IPR043502">
    <property type="entry name" value="DNA/RNA_pol_sf"/>
</dbReference>
<feature type="compositionally biased region" description="Polar residues" evidence="5">
    <location>
        <begin position="260"/>
        <end position="269"/>
    </location>
</feature>
<name>A0A2I0VN38_9ASPA</name>
<evidence type="ECO:0000313" key="7">
    <source>
        <dbReference type="EMBL" id="PKU64810.1"/>
    </source>
</evidence>
<keyword evidence="2" id="KW-0479">Metal-binding</keyword>
<evidence type="ECO:0000313" key="8">
    <source>
        <dbReference type="Proteomes" id="UP000233837"/>
    </source>
</evidence>
<feature type="compositionally biased region" description="Low complexity" evidence="5">
    <location>
        <begin position="787"/>
        <end position="802"/>
    </location>
</feature>
<dbReference type="SUPFAM" id="SSF56672">
    <property type="entry name" value="DNA/RNA polymerases"/>
    <property type="match status" value="1"/>
</dbReference>
<reference evidence="7 8" key="1">
    <citation type="journal article" date="2016" name="Sci. Rep.">
        <title>The Dendrobium catenatum Lindl. genome sequence provides insights into polysaccharide synthase, floral development and adaptive evolution.</title>
        <authorList>
            <person name="Zhang G.Q."/>
            <person name="Xu Q."/>
            <person name="Bian C."/>
            <person name="Tsai W.C."/>
            <person name="Yeh C.M."/>
            <person name="Liu K.W."/>
            <person name="Yoshida K."/>
            <person name="Zhang L.S."/>
            <person name="Chang S.B."/>
            <person name="Chen F."/>
            <person name="Shi Y."/>
            <person name="Su Y.Y."/>
            <person name="Zhang Y.Q."/>
            <person name="Chen L.J."/>
            <person name="Yin Y."/>
            <person name="Lin M."/>
            <person name="Huang H."/>
            <person name="Deng H."/>
            <person name="Wang Z.W."/>
            <person name="Zhu S.L."/>
            <person name="Zhao X."/>
            <person name="Deng C."/>
            <person name="Niu S.C."/>
            <person name="Huang J."/>
            <person name="Wang M."/>
            <person name="Liu G.H."/>
            <person name="Yang H.J."/>
            <person name="Xiao X.J."/>
            <person name="Hsiao Y.Y."/>
            <person name="Wu W.L."/>
            <person name="Chen Y.Y."/>
            <person name="Mitsuda N."/>
            <person name="Ohme-Takagi M."/>
            <person name="Luo Y.B."/>
            <person name="Van de Peer Y."/>
            <person name="Liu Z.J."/>
        </authorList>
    </citation>
    <scope>NUCLEOTIDE SEQUENCE [LARGE SCALE GENOMIC DNA]</scope>
    <source>
        <tissue evidence="7">The whole plant</tissue>
    </source>
</reference>
<feature type="region of interest" description="Disordered" evidence="5">
    <location>
        <begin position="778"/>
        <end position="829"/>
    </location>
</feature>
<dbReference type="GO" id="GO:0003676">
    <property type="term" value="F:nucleic acid binding"/>
    <property type="evidence" value="ECO:0007669"/>
    <property type="project" value="InterPro"/>
</dbReference>
<protein>
    <submittedName>
        <fullName evidence="7">Retrovirus-related Pol polyprotein from transposon TNT 1-94</fullName>
    </submittedName>
</protein>
<dbReference type="EMBL" id="KZ503394">
    <property type="protein sequence ID" value="PKU64810.1"/>
    <property type="molecule type" value="Genomic_DNA"/>
</dbReference>
<evidence type="ECO:0000259" key="6">
    <source>
        <dbReference type="PROSITE" id="PS50994"/>
    </source>
</evidence>
<keyword evidence="1" id="KW-0645">Protease</keyword>
<organism evidence="7 8">
    <name type="scientific">Dendrobium catenatum</name>
    <dbReference type="NCBI Taxonomy" id="906689"/>
    <lineage>
        <taxon>Eukaryota</taxon>
        <taxon>Viridiplantae</taxon>
        <taxon>Streptophyta</taxon>
        <taxon>Embryophyta</taxon>
        <taxon>Tracheophyta</taxon>
        <taxon>Spermatophyta</taxon>
        <taxon>Magnoliopsida</taxon>
        <taxon>Liliopsida</taxon>
        <taxon>Asparagales</taxon>
        <taxon>Orchidaceae</taxon>
        <taxon>Epidendroideae</taxon>
        <taxon>Malaxideae</taxon>
        <taxon>Dendrobiinae</taxon>
        <taxon>Dendrobium</taxon>
    </lineage>
</organism>
<dbReference type="InterPro" id="IPR057670">
    <property type="entry name" value="SH3_retrovirus"/>
</dbReference>
<accession>A0A2I0VN38</accession>
<dbReference type="PANTHER" id="PTHR42648:SF26">
    <property type="entry name" value="INTEGRASE CATALYTIC DOMAIN-CONTAINING PROTEIN"/>
    <property type="match status" value="1"/>
</dbReference>
<dbReference type="SUPFAM" id="SSF53098">
    <property type="entry name" value="Ribonuclease H-like"/>
    <property type="match status" value="1"/>
</dbReference>
<dbReference type="Pfam" id="PF07727">
    <property type="entry name" value="RVT_2"/>
    <property type="match status" value="1"/>
</dbReference>